<gene>
    <name evidence="2" type="ORF">DVS28_a2427</name>
</gene>
<sequence>MSRTMTEEILSSVSMSDIAARLGTDEDTARQATEAALPTLLAGLTAQASDPSRALGLAAAVREDHDGDLLDSNDPIGRVDPDEGDRIVGHVFGERRGGVEQELQGFLGGGSGDLVGKLMPMLAPLVMAYMKKKMTGGGAGGGGGLGDLLGSVLGGGAAGQATGGGGGLGDILGSVLGGDDAPAQDRGDGGGIGDILGSVLGGGKDDDAQGGGVLDNVLDGIRDKQKTSSPLDDILGSILGRR</sequence>
<organism evidence="2 3">
    <name type="scientific">Euzebya pacifica</name>
    <dbReference type="NCBI Taxonomy" id="1608957"/>
    <lineage>
        <taxon>Bacteria</taxon>
        <taxon>Bacillati</taxon>
        <taxon>Actinomycetota</taxon>
        <taxon>Nitriliruptoria</taxon>
        <taxon>Euzebyales</taxon>
    </lineage>
</organism>
<evidence type="ECO:0000256" key="1">
    <source>
        <dbReference type="SAM" id="MobiDB-lite"/>
    </source>
</evidence>
<proteinExistence type="predicted"/>
<dbReference type="RefSeq" id="WP_216826581.1">
    <property type="nucleotide sequence ID" value="NZ_CAXIBR010000011.1"/>
</dbReference>
<feature type="region of interest" description="Disordered" evidence="1">
    <location>
        <begin position="222"/>
        <end position="242"/>
    </location>
</feature>
<reference evidence="2 3" key="1">
    <citation type="submission" date="2018-09" db="EMBL/GenBank/DDBJ databases">
        <title>Complete genome sequence of Euzebya sp. DY32-46 isolated from seawater of Pacific Ocean.</title>
        <authorList>
            <person name="Xu L."/>
            <person name="Wu Y.-H."/>
            <person name="Xu X.-W."/>
        </authorList>
    </citation>
    <scope>NUCLEOTIDE SEQUENCE [LARGE SCALE GENOMIC DNA]</scope>
    <source>
        <strain evidence="2 3">DY32-46</strain>
    </source>
</reference>
<dbReference type="EMBL" id="CP031165">
    <property type="protein sequence ID" value="AXV07108.1"/>
    <property type="molecule type" value="Genomic_DNA"/>
</dbReference>
<accession>A0A346XY11</accession>
<name>A0A346XY11_9ACTN</name>
<evidence type="ECO:0000313" key="3">
    <source>
        <dbReference type="Proteomes" id="UP000264006"/>
    </source>
</evidence>
<dbReference type="InterPro" id="IPR009282">
    <property type="entry name" value="DUF937"/>
</dbReference>
<dbReference type="Pfam" id="PF06078">
    <property type="entry name" value="DUF937"/>
    <property type="match status" value="1"/>
</dbReference>
<evidence type="ECO:0000313" key="2">
    <source>
        <dbReference type="EMBL" id="AXV07108.1"/>
    </source>
</evidence>
<keyword evidence="3" id="KW-1185">Reference proteome</keyword>
<dbReference type="KEGG" id="euz:DVS28_a2427"/>
<dbReference type="AlphaFoldDB" id="A0A346XY11"/>
<dbReference type="Proteomes" id="UP000264006">
    <property type="component" value="Chromosome"/>
</dbReference>
<protein>
    <submittedName>
        <fullName evidence="2">Glycine-rich cell wall structural protein</fullName>
    </submittedName>
</protein>